<dbReference type="Proteomes" id="UP000176510">
    <property type="component" value="Unassembled WGS sequence"/>
</dbReference>
<keyword evidence="1" id="KW-0812">Transmembrane</keyword>
<comment type="caution">
    <text evidence="2">The sequence shown here is derived from an EMBL/GenBank/DDBJ whole genome shotgun (WGS) entry which is preliminary data.</text>
</comment>
<name>A0A1G2L538_9BACT</name>
<dbReference type="AlphaFoldDB" id="A0A1G2L538"/>
<keyword evidence="1" id="KW-0472">Membrane</keyword>
<evidence type="ECO:0008006" key="4">
    <source>
        <dbReference type="Google" id="ProtNLM"/>
    </source>
</evidence>
<evidence type="ECO:0000313" key="2">
    <source>
        <dbReference type="EMBL" id="OHA06778.1"/>
    </source>
</evidence>
<sequence>MKNVGNTVAVTIILILLLYIAIKTIVPFSAGYFGSSGNNDLIGVLGVLLAFVTIVGGGVYYVIRKANESRLETISTYIEKLANDERIASLASSELTSALDLYFVHKFTYEDEDIMKNLFKVHKESGFIQQSIKFGEIAQKRFDRLEGKDKYTKLLLRIKNNLAIFLAFRFQPTEEDAKKADALCQEIDQLIKENEKNESLFSGPYVRDACSRAIALRWIL</sequence>
<dbReference type="STRING" id="1802279.A3B34_03420"/>
<dbReference type="EMBL" id="MHQR01000033">
    <property type="protein sequence ID" value="OHA06778.1"/>
    <property type="molecule type" value="Genomic_DNA"/>
</dbReference>
<keyword evidence="1" id="KW-1133">Transmembrane helix</keyword>
<reference evidence="2 3" key="1">
    <citation type="journal article" date="2016" name="Nat. Commun.">
        <title>Thousands of microbial genomes shed light on interconnected biogeochemical processes in an aquifer system.</title>
        <authorList>
            <person name="Anantharaman K."/>
            <person name="Brown C.T."/>
            <person name="Hug L.A."/>
            <person name="Sharon I."/>
            <person name="Castelle C.J."/>
            <person name="Probst A.J."/>
            <person name="Thomas B.C."/>
            <person name="Singh A."/>
            <person name="Wilkins M.J."/>
            <person name="Karaoz U."/>
            <person name="Brodie E.L."/>
            <person name="Williams K.H."/>
            <person name="Hubbard S.S."/>
            <person name="Banfield J.F."/>
        </authorList>
    </citation>
    <scope>NUCLEOTIDE SEQUENCE [LARGE SCALE GENOMIC DNA]</scope>
</reference>
<accession>A0A1G2L538</accession>
<feature type="transmembrane region" description="Helical" evidence="1">
    <location>
        <begin position="7"/>
        <end position="29"/>
    </location>
</feature>
<organism evidence="2 3">
    <name type="scientific">Candidatus Sungbacteria bacterium RIFCSPLOWO2_01_FULL_54_21</name>
    <dbReference type="NCBI Taxonomy" id="1802279"/>
    <lineage>
        <taxon>Bacteria</taxon>
        <taxon>Candidatus Sungiibacteriota</taxon>
    </lineage>
</organism>
<evidence type="ECO:0000256" key="1">
    <source>
        <dbReference type="SAM" id="Phobius"/>
    </source>
</evidence>
<evidence type="ECO:0000313" key="3">
    <source>
        <dbReference type="Proteomes" id="UP000176510"/>
    </source>
</evidence>
<protein>
    <recommendedName>
        <fullName evidence="4">DUF4760 domain-containing protein</fullName>
    </recommendedName>
</protein>
<proteinExistence type="predicted"/>
<feature type="transmembrane region" description="Helical" evidence="1">
    <location>
        <begin position="41"/>
        <end position="63"/>
    </location>
</feature>
<gene>
    <name evidence="2" type="ORF">A3B34_03420</name>
</gene>